<evidence type="ECO:0000313" key="5">
    <source>
        <dbReference type="EMBL" id="GAA5184716.1"/>
    </source>
</evidence>
<dbReference type="InterPro" id="IPR009057">
    <property type="entry name" value="Homeodomain-like_sf"/>
</dbReference>
<reference evidence="6" key="1">
    <citation type="journal article" date="2019" name="Int. J. Syst. Evol. Microbiol.">
        <title>The Global Catalogue of Microorganisms (GCM) 10K type strain sequencing project: providing services to taxonomists for standard genome sequencing and annotation.</title>
        <authorList>
            <consortium name="The Broad Institute Genomics Platform"/>
            <consortium name="The Broad Institute Genome Sequencing Center for Infectious Disease"/>
            <person name="Wu L."/>
            <person name="Ma J."/>
        </authorList>
    </citation>
    <scope>NUCLEOTIDE SEQUENCE [LARGE SCALE GENOMIC DNA]</scope>
    <source>
        <strain evidence="6">JCM 18304</strain>
    </source>
</reference>
<dbReference type="PANTHER" id="PTHR46796">
    <property type="entry name" value="HTH-TYPE TRANSCRIPTIONAL ACTIVATOR RHAS-RELATED"/>
    <property type="match status" value="1"/>
</dbReference>
<keyword evidence="1" id="KW-0805">Transcription regulation</keyword>
<dbReference type="EMBL" id="BAABJQ010000006">
    <property type="protein sequence ID" value="GAA5184716.1"/>
    <property type="molecule type" value="Genomic_DNA"/>
</dbReference>
<dbReference type="RefSeq" id="WP_345629384.1">
    <property type="nucleotide sequence ID" value="NZ_BAABJQ010000006.1"/>
</dbReference>
<protein>
    <submittedName>
        <fullName evidence="5">AraC family transcriptional regulator</fullName>
    </submittedName>
</protein>
<feature type="domain" description="HTH araC/xylS-type" evidence="4">
    <location>
        <begin position="197"/>
        <end position="295"/>
    </location>
</feature>
<dbReference type="SUPFAM" id="SSF46689">
    <property type="entry name" value="Homeodomain-like"/>
    <property type="match status" value="2"/>
</dbReference>
<evidence type="ECO:0000256" key="3">
    <source>
        <dbReference type="ARBA" id="ARBA00023163"/>
    </source>
</evidence>
<evidence type="ECO:0000259" key="4">
    <source>
        <dbReference type="PROSITE" id="PS01124"/>
    </source>
</evidence>
<organism evidence="5 6">
    <name type="scientific">Rugosimonospora acidiphila</name>
    <dbReference type="NCBI Taxonomy" id="556531"/>
    <lineage>
        <taxon>Bacteria</taxon>
        <taxon>Bacillati</taxon>
        <taxon>Actinomycetota</taxon>
        <taxon>Actinomycetes</taxon>
        <taxon>Micromonosporales</taxon>
        <taxon>Micromonosporaceae</taxon>
        <taxon>Rugosimonospora</taxon>
    </lineage>
</organism>
<dbReference type="InterPro" id="IPR018060">
    <property type="entry name" value="HTH_AraC"/>
</dbReference>
<keyword evidence="3" id="KW-0804">Transcription</keyword>
<evidence type="ECO:0000313" key="6">
    <source>
        <dbReference type="Proteomes" id="UP001501570"/>
    </source>
</evidence>
<dbReference type="SMART" id="SM00342">
    <property type="entry name" value="HTH_ARAC"/>
    <property type="match status" value="1"/>
</dbReference>
<evidence type="ECO:0000256" key="2">
    <source>
        <dbReference type="ARBA" id="ARBA00023125"/>
    </source>
</evidence>
<dbReference type="Gene3D" id="1.10.10.60">
    <property type="entry name" value="Homeodomain-like"/>
    <property type="match status" value="1"/>
</dbReference>
<comment type="caution">
    <text evidence="5">The sequence shown here is derived from an EMBL/GenBank/DDBJ whole genome shotgun (WGS) entry which is preliminary data.</text>
</comment>
<dbReference type="Pfam" id="PF12833">
    <property type="entry name" value="HTH_18"/>
    <property type="match status" value="1"/>
</dbReference>
<keyword evidence="6" id="KW-1185">Reference proteome</keyword>
<dbReference type="InterPro" id="IPR050204">
    <property type="entry name" value="AraC_XylS_family_regulators"/>
</dbReference>
<proteinExistence type="predicted"/>
<dbReference type="PROSITE" id="PS01124">
    <property type="entry name" value="HTH_ARAC_FAMILY_2"/>
    <property type="match status" value="1"/>
</dbReference>
<dbReference type="PANTHER" id="PTHR46796:SF6">
    <property type="entry name" value="ARAC SUBFAMILY"/>
    <property type="match status" value="1"/>
</dbReference>
<keyword evidence="2" id="KW-0238">DNA-binding</keyword>
<accession>A0ABP9RRG1</accession>
<evidence type="ECO:0000256" key="1">
    <source>
        <dbReference type="ARBA" id="ARBA00023015"/>
    </source>
</evidence>
<gene>
    <name evidence="5" type="ORF">GCM10023322_26810</name>
</gene>
<sequence length="296" mass="32663">MNELTVRDTNGILRQPWIQPRHTSAGLGWDQLYVSTQHELPYEASFDAAPTHVVILHLNGPVPVRRGHLGLAQARTVPPGAFFVHPAGKDLDVGLGGELDTVHTYLTDGALQRAHDEDAPVRLAEELGSVDPLLEQIVLSLDGVLRHWEPSARTYVDHLAGLLAAQLVRRHSGGRRRTAGPVLEGPTRPGLGCRQYSAVCELMRERLSDPVPLAAMAAVAGLSVSQFSRQFKARTGVAPHRFLMRLRVDTALRMLRESRLPIAQVAMRCGFSHQEHLTRVLMTQLKTTPAEVRRRG</sequence>
<name>A0ABP9RRG1_9ACTN</name>
<dbReference type="Proteomes" id="UP001501570">
    <property type="component" value="Unassembled WGS sequence"/>
</dbReference>